<evidence type="ECO:0008006" key="4">
    <source>
        <dbReference type="Google" id="ProtNLM"/>
    </source>
</evidence>
<accession>A0A510JBH0</accession>
<keyword evidence="1" id="KW-1133">Transmembrane helix</keyword>
<evidence type="ECO:0000313" key="2">
    <source>
        <dbReference type="EMBL" id="BBM36534.1"/>
    </source>
</evidence>
<feature type="transmembrane region" description="Helical" evidence="1">
    <location>
        <begin position="7"/>
        <end position="28"/>
    </location>
</feature>
<gene>
    <name evidence="2" type="ORF">JCM16774_1478</name>
</gene>
<dbReference type="EMBL" id="AP019822">
    <property type="protein sequence ID" value="BBM36534.1"/>
    <property type="molecule type" value="Genomic_DNA"/>
</dbReference>
<name>A0A510JBH0_9FUSO</name>
<evidence type="ECO:0000256" key="1">
    <source>
        <dbReference type="SAM" id="Phobius"/>
    </source>
</evidence>
<dbReference type="OrthoDB" id="78560at2"/>
<feature type="transmembrane region" description="Helical" evidence="1">
    <location>
        <begin position="40"/>
        <end position="56"/>
    </location>
</feature>
<proteinExistence type="predicted"/>
<dbReference type="InterPro" id="IPR029468">
    <property type="entry name" value="O-ag_pol_Wzy"/>
</dbReference>
<reference evidence="2 3" key="1">
    <citation type="submission" date="2019-07" db="EMBL/GenBank/DDBJ databases">
        <title>Complete Genome Sequence of Leptotrichia goodfellowii Strain JCM 16774.</title>
        <authorList>
            <person name="Watanabe S."/>
            <person name="Cui L."/>
        </authorList>
    </citation>
    <scope>NUCLEOTIDE SEQUENCE [LARGE SCALE GENOMIC DNA]</scope>
    <source>
        <strain evidence="2 3">JCM16774</strain>
    </source>
</reference>
<keyword evidence="1" id="KW-0472">Membrane</keyword>
<protein>
    <recommendedName>
        <fullName evidence="4">O-antigen polysaccharide polymerase Wzy</fullName>
    </recommendedName>
</protein>
<dbReference type="STRING" id="714315.GCA_000516535_01484"/>
<feature type="transmembrane region" description="Helical" evidence="1">
    <location>
        <begin position="381"/>
        <end position="399"/>
    </location>
</feature>
<feature type="transmembrane region" description="Helical" evidence="1">
    <location>
        <begin position="192"/>
        <end position="212"/>
    </location>
</feature>
<dbReference type="Proteomes" id="UP000321606">
    <property type="component" value="Chromosome"/>
</dbReference>
<feature type="transmembrane region" description="Helical" evidence="1">
    <location>
        <begin position="408"/>
        <end position="425"/>
    </location>
</feature>
<dbReference type="NCBIfam" id="TIGR04370">
    <property type="entry name" value="glyco_rpt_poly"/>
    <property type="match status" value="1"/>
</dbReference>
<evidence type="ECO:0000313" key="3">
    <source>
        <dbReference type="Proteomes" id="UP000321606"/>
    </source>
</evidence>
<organism evidence="2 3">
    <name type="scientific">Pseudoleptotrichia goodfellowii</name>
    <dbReference type="NCBI Taxonomy" id="157692"/>
    <lineage>
        <taxon>Bacteria</taxon>
        <taxon>Fusobacteriati</taxon>
        <taxon>Fusobacteriota</taxon>
        <taxon>Fusobacteriia</taxon>
        <taxon>Fusobacteriales</taxon>
        <taxon>Leptotrichiaceae</taxon>
        <taxon>Pseudoleptotrichia</taxon>
    </lineage>
</organism>
<feature type="transmembrane region" description="Helical" evidence="1">
    <location>
        <begin position="296"/>
        <end position="314"/>
    </location>
</feature>
<dbReference type="Pfam" id="PF14296">
    <property type="entry name" value="O-ag_pol_Wzy"/>
    <property type="match status" value="1"/>
</dbReference>
<feature type="transmembrane region" description="Helical" evidence="1">
    <location>
        <begin position="233"/>
        <end position="253"/>
    </location>
</feature>
<feature type="transmembrane region" description="Helical" evidence="1">
    <location>
        <begin position="149"/>
        <end position="172"/>
    </location>
</feature>
<dbReference type="AlphaFoldDB" id="A0A510JBH0"/>
<feature type="transmembrane region" description="Helical" evidence="1">
    <location>
        <begin position="63"/>
        <end position="80"/>
    </location>
</feature>
<feature type="transmembrane region" description="Helical" evidence="1">
    <location>
        <begin position="265"/>
        <end position="284"/>
    </location>
</feature>
<sequence length="478" mass="55857">MRKNGILMTVIHIFIIVFVFFLKSAIVFPNDAGEMKFLEYLLMGVYIYTFFTAKIYSDWLNSYMIFLYTLFLFNFTRVFLDIADYKEFGWATKFANYYFFYDVRIEIINVFLLVLLFTHLGFFIGIINETESEMKSLVTLKNRKIYTDFGMFLFIIALPALAYKMFIQLRIILQAGYEAYYTGILKGVDYPFFTKGSGTIMTIGFLIFLISVPSKKKFLTVSSLYLMVKLLDSFKGARAIFLTQLLFIMWYYAKVYGIKIKMKTMGKLVGFTVIFSQLLVSVRSKKVFSLDLINTVYNFLFSQGVSYLVLGYTIDFKSRIVGQGPYPYIFQGIFGFKPQSLETLTTTNSLADKLTYLLNPTAYLKGEGIGSNYIAEMYDLGYLWIIIISVLLGIFIVKYEKYVVKNRFLLLTSYYFIPNLFYIPRGSFFGEALIKNMIMLISVYVLIFGFDYMYRKIEEKYNDRKKNLLCVDRECKET</sequence>
<feature type="transmembrane region" description="Helical" evidence="1">
    <location>
        <begin position="107"/>
        <end position="128"/>
    </location>
</feature>
<dbReference type="RefSeq" id="WP_146966523.1">
    <property type="nucleotide sequence ID" value="NZ_AP019822.1"/>
</dbReference>
<keyword evidence="1" id="KW-0812">Transmembrane</keyword>
<feature type="transmembrane region" description="Helical" evidence="1">
    <location>
        <begin position="437"/>
        <end position="454"/>
    </location>
</feature>
<dbReference type="KEGG" id="lgo:JCM16774_1478"/>